<keyword evidence="2" id="KW-0805">Transcription regulation</keyword>
<dbReference type="InterPro" id="IPR036388">
    <property type="entry name" value="WH-like_DNA-bd_sf"/>
</dbReference>
<dbReference type="InterPro" id="IPR013324">
    <property type="entry name" value="RNA_pol_sigma_r3/r4-like"/>
</dbReference>
<comment type="similarity">
    <text evidence="1">Belongs to the sigma-70 factor family. ECF subfamily.</text>
</comment>
<dbReference type="InterPro" id="IPR013325">
    <property type="entry name" value="RNA_pol_sigma_r2"/>
</dbReference>
<dbReference type="Gene3D" id="1.10.1740.10">
    <property type="match status" value="1"/>
</dbReference>
<dbReference type="Gene3D" id="1.10.10.10">
    <property type="entry name" value="Winged helix-like DNA-binding domain superfamily/Winged helix DNA-binding domain"/>
    <property type="match status" value="1"/>
</dbReference>
<evidence type="ECO:0000256" key="2">
    <source>
        <dbReference type="ARBA" id="ARBA00023015"/>
    </source>
</evidence>
<evidence type="ECO:0000256" key="1">
    <source>
        <dbReference type="ARBA" id="ARBA00010641"/>
    </source>
</evidence>
<evidence type="ECO:0000259" key="6">
    <source>
        <dbReference type="Pfam" id="PF04542"/>
    </source>
</evidence>
<gene>
    <name evidence="8" type="ORF">HCN52_02220</name>
</gene>
<evidence type="ECO:0000256" key="5">
    <source>
        <dbReference type="SAM" id="MobiDB-lite"/>
    </source>
</evidence>
<dbReference type="SUPFAM" id="SSF88659">
    <property type="entry name" value="Sigma3 and sigma4 domains of RNA polymerase sigma factors"/>
    <property type="match status" value="1"/>
</dbReference>
<dbReference type="CDD" id="cd06171">
    <property type="entry name" value="Sigma70_r4"/>
    <property type="match status" value="1"/>
</dbReference>
<proteinExistence type="inferred from homology"/>
<dbReference type="EMBL" id="JAAVJC010000007">
    <property type="protein sequence ID" value="NJQ13789.1"/>
    <property type="molecule type" value="Genomic_DNA"/>
</dbReference>
<dbReference type="InterPro" id="IPR014284">
    <property type="entry name" value="RNA_pol_sigma-70_dom"/>
</dbReference>
<dbReference type="InterPro" id="IPR013249">
    <property type="entry name" value="RNA_pol_sigma70_r4_t2"/>
</dbReference>
<comment type="caution">
    <text evidence="8">The sequence shown here is derived from an EMBL/GenBank/DDBJ whole genome shotgun (WGS) entry which is preliminary data.</text>
</comment>
<evidence type="ECO:0000259" key="7">
    <source>
        <dbReference type="Pfam" id="PF08281"/>
    </source>
</evidence>
<dbReference type="PANTHER" id="PTHR43133">
    <property type="entry name" value="RNA POLYMERASE ECF-TYPE SIGMA FACTO"/>
    <property type="match status" value="1"/>
</dbReference>
<dbReference type="Proteomes" id="UP000727056">
    <property type="component" value="Unassembled WGS sequence"/>
</dbReference>
<evidence type="ECO:0000313" key="8">
    <source>
        <dbReference type="EMBL" id="NJQ13789.1"/>
    </source>
</evidence>
<keyword evidence="4" id="KW-0804">Transcription</keyword>
<organism evidence="8 9">
    <name type="scientific">Streptomyces bohaiensis</name>
    <dbReference type="NCBI Taxonomy" id="1431344"/>
    <lineage>
        <taxon>Bacteria</taxon>
        <taxon>Bacillati</taxon>
        <taxon>Actinomycetota</taxon>
        <taxon>Actinomycetes</taxon>
        <taxon>Kitasatosporales</taxon>
        <taxon>Streptomycetaceae</taxon>
        <taxon>Streptomyces</taxon>
    </lineage>
</organism>
<reference evidence="8 9" key="1">
    <citation type="submission" date="2020-03" db="EMBL/GenBank/DDBJ databases">
        <title>Draft genome of Streptomyces sp. ventii, isolated from the Axial Seamount in the Pacific Ocean, and resequencing of the two type strains Streptomyces lonarensis strain NCL 716 and Streptomyces bohaiensis strain 11A07.</title>
        <authorList>
            <person name="Loughran R.M."/>
            <person name="Pfannmuller K.M."/>
            <person name="Wasson B.J."/>
            <person name="Deadmond M.C."/>
            <person name="Paddock B.E."/>
            <person name="Koyack M.J."/>
            <person name="Gallegos D.A."/>
            <person name="Mitchell E.A."/>
            <person name="Ushijima B."/>
            <person name="Saw J.H."/>
            <person name="Mcphail K.L."/>
            <person name="Videau P."/>
        </authorList>
    </citation>
    <scope>NUCLEOTIDE SEQUENCE [LARGE SCALE GENOMIC DNA]</scope>
    <source>
        <strain evidence="8 9">11A07</strain>
    </source>
</reference>
<feature type="region of interest" description="Disordered" evidence="5">
    <location>
        <begin position="1"/>
        <end position="22"/>
    </location>
</feature>
<keyword evidence="9" id="KW-1185">Reference proteome</keyword>
<dbReference type="NCBIfam" id="TIGR02937">
    <property type="entry name" value="sigma70-ECF"/>
    <property type="match status" value="1"/>
</dbReference>
<evidence type="ECO:0000313" key="9">
    <source>
        <dbReference type="Proteomes" id="UP000727056"/>
    </source>
</evidence>
<keyword evidence="3" id="KW-0731">Sigma factor</keyword>
<dbReference type="SUPFAM" id="SSF88946">
    <property type="entry name" value="Sigma2 domain of RNA polymerase sigma factors"/>
    <property type="match status" value="1"/>
</dbReference>
<evidence type="ECO:0000256" key="3">
    <source>
        <dbReference type="ARBA" id="ARBA00023082"/>
    </source>
</evidence>
<dbReference type="InterPro" id="IPR039425">
    <property type="entry name" value="RNA_pol_sigma-70-like"/>
</dbReference>
<dbReference type="Pfam" id="PF04542">
    <property type="entry name" value="Sigma70_r2"/>
    <property type="match status" value="1"/>
</dbReference>
<name>A0ABX1CBV0_9ACTN</name>
<evidence type="ECO:0000256" key="4">
    <source>
        <dbReference type="ARBA" id="ARBA00023163"/>
    </source>
</evidence>
<dbReference type="Pfam" id="PF08281">
    <property type="entry name" value="Sigma70_r4_2"/>
    <property type="match status" value="1"/>
</dbReference>
<feature type="domain" description="RNA polymerase sigma factor 70 region 4 type 2" evidence="7">
    <location>
        <begin position="147"/>
        <end position="195"/>
    </location>
</feature>
<protein>
    <submittedName>
        <fullName evidence="8">Sigma-70 family RNA polymerase sigma factor</fullName>
    </submittedName>
</protein>
<dbReference type="RefSeq" id="WP_168086619.1">
    <property type="nucleotide sequence ID" value="NZ_BHZH01000603.1"/>
</dbReference>
<dbReference type="PANTHER" id="PTHR43133:SF66">
    <property type="entry name" value="ECF RNA POLYMERASE SIGMA FACTOR SIGK"/>
    <property type="match status" value="1"/>
</dbReference>
<feature type="domain" description="RNA polymerase sigma-70 region 2" evidence="6">
    <location>
        <begin position="45"/>
        <end position="111"/>
    </location>
</feature>
<dbReference type="InterPro" id="IPR007627">
    <property type="entry name" value="RNA_pol_sigma70_r2"/>
</dbReference>
<accession>A0ABX1CBV0</accession>
<sequence length="208" mass="23019">MTVLPGTDAPTDRPAADGARPGRRSLEELLAATAHGDQAAFAEVYDRVAGRVLTTALAVVRDRSLAEDVAQEALLDVWRNAARYQRERGGAWGWVLRITHRRAVDRVRHEQALTAREERFQRSDAELLHDPVAEYVDRAADGETVLAGLDSLTPLQREAITLAYYEGLSYPQVARQLDVPLGTVKTRMRDGLKRLRGRFGHLGARGTA</sequence>